<sequence>MEMRLPVGACVCVCWRGLRRWEINELQMRRNSSCSTAGFRIACLLAWPWQPGERLPRVSVQCPSYATRERRTGLRYCAVASRGQYVLQTHNLKCS</sequence>
<reference evidence="1 2" key="1">
    <citation type="submission" date="2023-09" db="EMBL/GenBank/DDBJ databases">
        <authorList>
            <person name="Wang M."/>
        </authorList>
    </citation>
    <scope>NUCLEOTIDE SEQUENCE [LARGE SCALE GENOMIC DNA]</scope>
    <source>
        <strain evidence="1">GT-2023</strain>
        <tissue evidence="1">Liver</tissue>
    </source>
</reference>
<comment type="caution">
    <text evidence="1">The sequence shown here is derived from an EMBL/GenBank/DDBJ whole genome shotgun (WGS) entry which is preliminary data.</text>
</comment>
<protein>
    <recommendedName>
        <fullName evidence="3">Secreted protein</fullName>
    </recommendedName>
</protein>
<evidence type="ECO:0008006" key="3">
    <source>
        <dbReference type="Google" id="ProtNLM"/>
    </source>
</evidence>
<dbReference type="EMBL" id="JAYMGO010000021">
    <property type="protein sequence ID" value="KAL1252956.1"/>
    <property type="molecule type" value="Genomic_DNA"/>
</dbReference>
<gene>
    <name evidence="1" type="ORF">QQF64_017649</name>
</gene>
<name>A0ABR3LLP7_9TELE</name>
<organism evidence="1 2">
    <name type="scientific">Cirrhinus molitorella</name>
    <name type="common">mud carp</name>
    <dbReference type="NCBI Taxonomy" id="172907"/>
    <lineage>
        <taxon>Eukaryota</taxon>
        <taxon>Metazoa</taxon>
        <taxon>Chordata</taxon>
        <taxon>Craniata</taxon>
        <taxon>Vertebrata</taxon>
        <taxon>Euteleostomi</taxon>
        <taxon>Actinopterygii</taxon>
        <taxon>Neopterygii</taxon>
        <taxon>Teleostei</taxon>
        <taxon>Ostariophysi</taxon>
        <taxon>Cypriniformes</taxon>
        <taxon>Cyprinidae</taxon>
        <taxon>Labeoninae</taxon>
        <taxon>Labeonini</taxon>
        <taxon>Cirrhinus</taxon>
    </lineage>
</organism>
<dbReference type="Proteomes" id="UP001558613">
    <property type="component" value="Unassembled WGS sequence"/>
</dbReference>
<evidence type="ECO:0000313" key="2">
    <source>
        <dbReference type="Proteomes" id="UP001558613"/>
    </source>
</evidence>
<keyword evidence="2" id="KW-1185">Reference proteome</keyword>
<accession>A0ABR3LLP7</accession>
<proteinExistence type="predicted"/>
<evidence type="ECO:0000313" key="1">
    <source>
        <dbReference type="EMBL" id="KAL1252956.1"/>
    </source>
</evidence>